<evidence type="ECO:0008006" key="6">
    <source>
        <dbReference type="Google" id="ProtNLM"/>
    </source>
</evidence>
<dbReference type="InterPro" id="IPR050361">
    <property type="entry name" value="MPP/UQCRC_Complex"/>
</dbReference>
<protein>
    <recommendedName>
        <fullName evidence="6">Peptidase M16 N-terminal domain-containing protein</fullName>
    </recommendedName>
</protein>
<evidence type="ECO:0000259" key="2">
    <source>
        <dbReference type="Pfam" id="PF00675"/>
    </source>
</evidence>
<dbReference type="SUPFAM" id="SSF63411">
    <property type="entry name" value="LuxS/MPP-like metallohydrolase"/>
    <property type="match status" value="2"/>
</dbReference>
<proteinExistence type="inferred from homology"/>
<gene>
    <name evidence="4" type="ORF">A2713_00025</name>
</gene>
<evidence type="ECO:0000259" key="3">
    <source>
        <dbReference type="Pfam" id="PF05193"/>
    </source>
</evidence>
<dbReference type="EMBL" id="MEUX01000028">
    <property type="protein sequence ID" value="OGC46867.1"/>
    <property type="molecule type" value="Genomic_DNA"/>
</dbReference>
<dbReference type="PANTHER" id="PTHR11851:SF49">
    <property type="entry name" value="MITOCHONDRIAL-PROCESSING PEPTIDASE SUBUNIT ALPHA"/>
    <property type="match status" value="1"/>
</dbReference>
<comment type="caution">
    <text evidence="4">The sequence shown here is derived from an EMBL/GenBank/DDBJ whole genome shotgun (WGS) entry which is preliminary data.</text>
</comment>
<dbReference type="AlphaFoldDB" id="A0A1F4UPG3"/>
<sequence>MIKINYEFYKIPNGIEVLLIPNLETYSVTIKTYINSGSALENKDEYGITHFIEHLCASATEKWPTKELLNETIEFNGGEANAWTSKENLSYYINVPYTKIEFGIDYILQVLFHPKVDKNSIEKEKIIILDELSKNINNCGYRNHVYTTNATTTMGSGYVHEIIGDDKSIKSFNYEAVSKKIKELHDPSKLQILIVGNFDVQKTKTLINKYFDNVISQNAPVTFPKESLKKSFINSQFDKETRLIMNTLIFNTPGDDKISTKQDLLFDIIVKIIAGPNSSRLNKRLREKESLLYYISCSDFSYKPFGMIGVYYESIPNQFEKTFAIVIEELEKLSKNGVEKDELNHITEYVTNRNLVYYDNIHSYSKLISSTLLNDKEFYELEEVNKVIKDFTVDEVNENIRKYINLSEMNSIAYGKTEDNTTEVMKKIINAVCKLRL</sequence>
<comment type="similarity">
    <text evidence="1">Belongs to the peptidase M16 family.</text>
</comment>
<dbReference type="PANTHER" id="PTHR11851">
    <property type="entry name" value="METALLOPROTEASE"/>
    <property type="match status" value="1"/>
</dbReference>
<dbReference type="Pfam" id="PF05193">
    <property type="entry name" value="Peptidase_M16_C"/>
    <property type="match status" value="1"/>
</dbReference>
<accession>A0A1F4UPG3</accession>
<evidence type="ECO:0000313" key="4">
    <source>
        <dbReference type="EMBL" id="OGC46867.1"/>
    </source>
</evidence>
<dbReference type="GO" id="GO:0046872">
    <property type="term" value="F:metal ion binding"/>
    <property type="evidence" value="ECO:0007669"/>
    <property type="project" value="InterPro"/>
</dbReference>
<feature type="domain" description="Peptidase M16 C-terminal" evidence="3">
    <location>
        <begin position="171"/>
        <end position="345"/>
    </location>
</feature>
<evidence type="ECO:0000256" key="1">
    <source>
        <dbReference type="ARBA" id="ARBA00007261"/>
    </source>
</evidence>
<evidence type="ECO:0000313" key="5">
    <source>
        <dbReference type="Proteomes" id="UP000176444"/>
    </source>
</evidence>
<dbReference type="InterPro" id="IPR011249">
    <property type="entry name" value="Metalloenz_LuxS/M16"/>
</dbReference>
<dbReference type="InterPro" id="IPR007863">
    <property type="entry name" value="Peptidase_M16_C"/>
</dbReference>
<organism evidence="4 5">
    <name type="scientific">candidate division WWE3 bacterium RIFCSPHIGHO2_01_FULL_35_17</name>
    <dbReference type="NCBI Taxonomy" id="1802614"/>
    <lineage>
        <taxon>Bacteria</taxon>
        <taxon>Katanobacteria</taxon>
    </lineage>
</organism>
<dbReference type="Proteomes" id="UP000176444">
    <property type="component" value="Unassembled WGS sequence"/>
</dbReference>
<dbReference type="Gene3D" id="3.30.830.10">
    <property type="entry name" value="Metalloenzyme, LuxS/M16 peptidase-like"/>
    <property type="match status" value="2"/>
</dbReference>
<dbReference type="Pfam" id="PF00675">
    <property type="entry name" value="Peptidase_M16"/>
    <property type="match status" value="1"/>
</dbReference>
<feature type="domain" description="Peptidase M16 N-terminal" evidence="2">
    <location>
        <begin position="18"/>
        <end position="137"/>
    </location>
</feature>
<name>A0A1F4UPG3_UNCKA</name>
<dbReference type="InterPro" id="IPR011765">
    <property type="entry name" value="Pept_M16_N"/>
</dbReference>
<reference evidence="4 5" key="1">
    <citation type="journal article" date="2016" name="Nat. Commun.">
        <title>Thousands of microbial genomes shed light on interconnected biogeochemical processes in an aquifer system.</title>
        <authorList>
            <person name="Anantharaman K."/>
            <person name="Brown C.T."/>
            <person name="Hug L.A."/>
            <person name="Sharon I."/>
            <person name="Castelle C.J."/>
            <person name="Probst A.J."/>
            <person name="Thomas B.C."/>
            <person name="Singh A."/>
            <person name="Wilkins M.J."/>
            <person name="Karaoz U."/>
            <person name="Brodie E.L."/>
            <person name="Williams K.H."/>
            <person name="Hubbard S.S."/>
            <person name="Banfield J.F."/>
        </authorList>
    </citation>
    <scope>NUCLEOTIDE SEQUENCE [LARGE SCALE GENOMIC DNA]</scope>
</reference>